<dbReference type="GO" id="GO:0005886">
    <property type="term" value="C:plasma membrane"/>
    <property type="evidence" value="ECO:0007669"/>
    <property type="project" value="TreeGrafter"/>
</dbReference>
<feature type="region of interest" description="Disordered" evidence="12">
    <location>
        <begin position="1026"/>
        <end position="1081"/>
    </location>
</feature>
<dbReference type="GO" id="GO:0015279">
    <property type="term" value="F:store-operated calcium channel activity"/>
    <property type="evidence" value="ECO:0007669"/>
    <property type="project" value="TreeGrafter"/>
</dbReference>
<dbReference type="InterPro" id="IPR013555">
    <property type="entry name" value="TRP_dom"/>
</dbReference>
<dbReference type="PROSITE" id="PS50297">
    <property type="entry name" value="ANK_REP_REGION"/>
    <property type="match status" value="2"/>
</dbReference>
<feature type="region of interest" description="Disordered" evidence="12">
    <location>
        <begin position="977"/>
        <end position="997"/>
    </location>
</feature>
<feature type="transmembrane region" description="Helical" evidence="13">
    <location>
        <begin position="351"/>
        <end position="372"/>
    </location>
</feature>
<feature type="repeat" description="ANK" evidence="10">
    <location>
        <begin position="97"/>
        <end position="124"/>
    </location>
</feature>
<evidence type="ECO:0000256" key="6">
    <source>
        <dbReference type="ARBA" id="ARBA00023043"/>
    </source>
</evidence>
<dbReference type="PANTHER" id="PTHR10117:SF54">
    <property type="entry name" value="TRANSIENT RECEPTOR POTENTIAL-GAMMA PROTEIN"/>
    <property type="match status" value="1"/>
</dbReference>
<evidence type="ECO:0000256" key="3">
    <source>
        <dbReference type="ARBA" id="ARBA00022692"/>
    </source>
</evidence>
<dbReference type="GeneID" id="110976301"/>
<dbReference type="GO" id="GO:0070679">
    <property type="term" value="F:inositol 1,4,5 trisphosphate binding"/>
    <property type="evidence" value="ECO:0007669"/>
    <property type="project" value="TreeGrafter"/>
</dbReference>
<keyword evidence="7" id="KW-0406">Ion transport</keyword>
<feature type="transmembrane region" description="Helical" evidence="13">
    <location>
        <begin position="712"/>
        <end position="732"/>
    </location>
</feature>
<protein>
    <submittedName>
        <fullName evidence="16">Short transient receptor potential channel 4-like isoform X1</fullName>
    </submittedName>
</protein>
<name>A0A8B7XZE7_ACAPL</name>
<gene>
    <name evidence="16" type="primary">LOC110976301</name>
</gene>
<dbReference type="PANTHER" id="PTHR10117">
    <property type="entry name" value="TRANSIENT RECEPTOR POTENTIAL CHANNEL"/>
    <property type="match status" value="1"/>
</dbReference>
<keyword evidence="6 10" id="KW-0040">ANK repeat</keyword>
<evidence type="ECO:0000313" key="15">
    <source>
        <dbReference type="Proteomes" id="UP000694845"/>
    </source>
</evidence>
<evidence type="ECO:0000256" key="5">
    <source>
        <dbReference type="ARBA" id="ARBA00022989"/>
    </source>
</evidence>
<dbReference type="SMART" id="SM00248">
    <property type="entry name" value="ANK"/>
    <property type="match status" value="3"/>
</dbReference>
<dbReference type="KEGG" id="aplc:110976301"/>
<keyword evidence="8 13" id="KW-0472">Membrane</keyword>
<dbReference type="InterPro" id="IPR036770">
    <property type="entry name" value="Ankyrin_rpt-contain_sf"/>
</dbReference>
<keyword evidence="5 13" id="KW-1133">Transmembrane helix</keyword>
<dbReference type="Pfam" id="PF00520">
    <property type="entry name" value="Ion_trans"/>
    <property type="match status" value="2"/>
</dbReference>
<dbReference type="GO" id="GO:0034703">
    <property type="term" value="C:cation channel complex"/>
    <property type="evidence" value="ECO:0007669"/>
    <property type="project" value="TreeGrafter"/>
</dbReference>
<evidence type="ECO:0000256" key="4">
    <source>
        <dbReference type="ARBA" id="ARBA00022737"/>
    </source>
</evidence>
<evidence type="ECO:0000256" key="7">
    <source>
        <dbReference type="ARBA" id="ARBA00023065"/>
    </source>
</evidence>
<evidence type="ECO:0000256" key="11">
    <source>
        <dbReference type="SAM" id="Coils"/>
    </source>
</evidence>
<keyword evidence="9" id="KW-0407">Ion channel</keyword>
<evidence type="ECO:0000256" key="12">
    <source>
        <dbReference type="SAM" id="MobiDB-lite"/>
    </source>
</evidence>
<dbReference type="PROSITE" id="PS50088">
    <property type="entry name" value="ANK_REPEAT"/>
    <property type="match status" value="2"/>
</dbReference>
<keyword evidence="2" id="KW-0813">Transport</keyword>
<dbReference type="AlphaFoldDB" id="A0A8B7XZE7"/>
<evidence type="ECO:0000256" key="1">
    <source>
        <dbReference type="ARBA" id="ARBA00004141"/>
    </source>
</evidence>
<feature type="transmembrane region" description="Helical" evidence="13">
    <location>
        <begin position="677"/>
        <end position="700"/>
    </location>
</feature>
<evidence type="ECO:0000256" key="10">
    <source>
        <dbReference type="PROSITE-ProRule" id="PRU00023"/>
    </source>
</evidence>
<dbReference type="InterPro" id="IPR005821">
    <property type="entry name" value="Ion_trans_dom"/>
</dbReference>
<dbReference type="Gene3D" id="1.25.40.20">
    <property type="entry name" value="Ankyrin repeat-containing domain"/>
    <property type="match status" value="1"/>
</dbReference>
<feature type="compositionally biased region" description="Polar residues" evidence="12">
    <location>
        <begin position="1055"/>
        <end position="1065"/>
    </location>
</feature>
<feature type="compositionally biased region" description="Basic residues" evidence="12">
    <location>
        <begin position="1040"/>
        <end position="1054"/>
    </location>
</feature>
<feature type="repeat" description="ANK" evidence="10">
    <location>
        <begin position="167"/>
        <end position="199"/>
    </location>
</feature>
<dbReference type="InterPro" id="IPR002153">
    <property type="entry name" value="TRPC_channel"/>
</dbReference>
<evidence type="ECO:0000256" key="9">
    <source>
        <dbReference type="ARBA" id="ARBA00023303"/>
    </source>
</evidence>
<keyword evidence="3 13" id="KW-0812">Transmembrane</keyword>
<dbReference type="GO" id="GO:0051480">
    <property type="term" value="P:regulation of cytosolic calcium ion concentration"/>
    <property type="evidence" value="ECO:0007669"/>
    <property type="project" value="TreeGrafter"/>
</dbReference>
<dbReference type="SUPFAM" id="SSF48403">
    <property type="entry name" value="Ankyrin repeat"/>
    <property type="match status" value="1"/>
</dbReference>
<reference evidence="16" key="1">
    <citation type="submission" date="2025-08" db="UniProtKB">
        <authorList>
            <consortium name="RefSeq"/>
        </authorList>
    </citation>
    <scope>IDENTIFICATION</scope>
</reference>
<dbReference type="Pfam" id="PF12796">
    <property type="entry name" value="Ank_2"/>
    <property type="match status" value="1"/>
</dbReference>
<feature type="region of interest" description="Disordered" evidence="12">
    <location>
        <begin position="588"/>
        <end position="616"/>
    </location>
</feature>
<evidence type="ECO:0000313" key="16">
    <source>
        <dbReference type="RefSeq" id="XP_022085136.1"/>
    </source>
</evidence>
<evidence type="ECO:0000259" key="14">
    <source>
        <dbReference type="SMART" id="SM01420"/>
    </source>
</evidence>
<feature type="domain" description="Transient receptor ion channel" evidence="14">
    <location>
        <begin position="193"/>
        <end position="257"/>
    </location>
</feature>
<evidence type="ECO:0000256" key="2">
    <source>
        <dbReference type="ARBA" id="ARBA00022448"/>
    </source>
</evidence>
<sequence>MANHSNRNHCRMDFVNTPTTKCSRKDKHRKEKSVFFIEPQDRETRVSHPTMEMDIGPGRFDSMEKLFLAAAENGDKKAIMYALEKAPDLNINCSDKDGRSALVIAIQNGNSDIIKLLLEHSVQLGDALLRAVDEQFTNAAQMICEYIKQKNIPEFLNCRALNGDFHPDITPIVLASHHNNYDIIKILLEYGARIEDPEFYAFSTQTQTLQHSLGMLNIYRALASQAYISLTSADPIHTAFEMCVKLRKLSRKNPEFSEQFVELAGQCEQFAADILGHIRNHKEQTCILYHDPYLWGAYVEGNGVGPYKVKIAIHYEQRKFVAHPHCQQRLTQLWYEGLPRWYDSNWLSSSFFSAIVAICFPILSILYIIYPWGKVGAFMRIPHVQFVCHTSSGLFFLVLLGLQSSGGQDEDADGNPVDSRTLEPTFTEWLVICWVIGLTWAEIKELWYYGSRYLTDRWNILDFLTLSLYWASIALRVVVYLQALERTNALMASTANTTMHPITTDTMTIWTPTDDEDDFTPSGELPSSMPPEVDSEHLLQAIQELTTQIEILKEDQKNKDGEIADKLVLIDGTISKLDSRMATFIESQENDGGAFGGSTGSRRRTSSGDSYIYTPSDNRTGSRATWNSDDPMLISEGLFAIAKVLSFLRPISLTVMNRHVGPMQISLGGMMFDIAKFMLIFLFVLFAFSLGMNQLYGYYASEMIAKCSTCRMYFSSLPETMATLFWALFGLPDLEILDLKGVPHTFTEGVGVGLYAVYHIIAIVVLMNVLIAMMSNTYTRIEEDAEIQWKFSRSKLWMTYFEGRGTIPPPFNAIPTPKTIGYICKWTWDRMHGAQSRQEKKERSKAFMEEREKQYRDIMGKLVKRYIFDAKRDDEEGNQEQWVNRIKQDISGFKYEMFEALSGMDSKMQDMEHRIANGPTDTKVGTQMYQKMHEIVKKPLSRPDSMESVKSGCSELCKAASQDLLDSRNSEMNSMPIYDTGEMESPSTKNRYKPKSPSLPANIASYMYPPEWERYEPIRYIDEDPEVPLLGSPRNSISSNKKRGSSRRKRRHSTTHLNHLGSISRNNKDVVENALESTTKV</sequence>
<feature type="transmembrane region" description="Helical" evidence="13">
    <location>
        <begin position="752"/>
        <end position="771"/>
    </location>
</feature>
<dbReference type="Pfam" id="PF08344">
    <property type="entry name" value="TRP_2"/>
    <property type="match status" value="1"/>
</dbReference>
<dbReference type="OrthoDB" id="2373987at2759"/>
<keyword evidence="15" id="KW-1185">Reference proteome</keyword>
<dbReference type="PRINTS" id="PR01097">
    <property type="entry name" value="TRNSRECEPTRP"/>
</dbReference>
<feature type="coiled-coil region" evidence="11">
    <location>
        <begin position="535"/>
        <end position="562"/>
    </location>
</feature>
<proteinExistence type="predicted"/>
<organism evidence="15 16">
    <name type="scientific">Acanthaster planci</name>
    <name type="common">Crown-of-thorns starfish</name>
    <dbReference type="NCBI Taxonomy" id="133434"/>
    <lineage>
        <taxon>Eukaryota</taxon>
        <taxon>Metazoa</taxon>
        <taxon>Echinodermata</taxon>
        <taxon>Eleutherozoa</taxon>
        <taxon>Asterozoa</taxon>
        <taxon>Asteroidea</taxon>
        <taxon>Valvatacea</taxon>
        <taxon>Valvatida</taxon>
        <taxon>Acanthasteridae</taxon>
        <taxon>Acanthaster</taxon>
    </lineage>
</organism>
<dbReference type="Proteomes" id="UP000694845">
    <property type="component" value="Unplaced"/>
</dbReference>
<dbReference type="SMART" id="SM01420">
    <property type="entry name" value="TRP_2"/>
    <property type="match status" value="1"/>
</dbReference>
<comment type="subcellular location">
    <subcellularLocation>
        <location evidence="1">Membrane</location>
        <topology evidence="1">Multi-pass membrane protein</topology>
    </subcellularLocation>
</comment>
<accession>A0A8B7XZE7</accession>
<dbReference type="Pfam" id="PF00023">
    <property type="entry name" value="Ank"/>
    <property type="match status" value="1"/>
</dbReference>
<dbReference type="RefSeq" id="XP_022085136.1">
    <property type="nucleotide sequence ID" value="XM_022229444.1"/>
</dbReference>
<evidence type="ECO:0000256" key="8">
    <source>
        <dbReference type="ARBA" id="ARBA00023136"/>
    </source>
</evidence>
<evidence type="ECO:0000256" key="13">
    <source>
        <dbReference type="SAM" id="Phobius"/>
    </source>
</evidence>
<dbReference type="InterPro" id="IPR002110">
    <property type="entry name" value="Ankyrin_rpt"/>
</dbReference>
<keyword evidence="4" id="KW-0677">Repeat</keyword>
<keyword evidence="11" id="KW-0175">Coiled coil</keyword>